<evidence type="ECO:0000313" key="3">
    <source>
        <dbReference type="Proteomes" id="UP001642464"/>
    </source>
</evidence>
<evidence type="ECO:0000313" key="2">
    <source>
        <dbReference type="EMBL" id="CAK8987359.1"/>
    </source>
</evidence>
<organism evidence="2 3">
    <name type="scientific">Durusdinium trenchii</name>
    <dbReference type="NCBI Taxonomy" id="1381693"/>
    <lineage>
        <taxon>Eukaryota</taxon>
        <taxon>Sar</taxon>
        <taxon>Alveolata</taxon>
        <taxon>Dinophyceae</taxon>
        <taxon>Suessiales</taxon>
        <taxon>Symbiodiniaceae</taxon>
        <taxon>Durusdinium</taxon>
    </lineage>
</organism>
<keyword evidence="3" id="KW-1185">Reference proteome</keyword>
<accession>A0ABP0HAW1</accession>
<dbReference type="EMBL" id="CAXAMM010000414">
    <property type="protein sequence ID" value="CAK8987324.1"/>
    <property type="molecule type" value="Genomic_DNA"/>
</dbReference>
<reference evidence="2 3" key="1">
    <citation type="submission" date="2024-02" db="EMBL/GenBank/DDBJ databases">
        <authorList>
            <person name="Chen Y."/>
            <person name="Shah S."/>
            <person name="Dougan E. K."/>
            <person name="Thang M."/>
            <person name="Chan C."/>
        </authorList>
    </citation>
    <scope>NUCLEOTIDE SEQUENCE [LARGE SCALE GENOMIC DNA]</scope>
</reference>
<dbReference type="Proteomes" id="UP001642464">
    <property type="component" value="Unassembled WGS sequence"/>
</dbReference>
<comment type="caution">
    <text evidence="2">The sequence shown here is derived from an EMBL/GenBank/DDBJ whole genome shotgun (WGS) entry which is preliminary data.</text>
</comment>
<name>A0ABP0HAW1_9DINO</name>
<dbReference type="EMBL" id="CAXAMM010000425">
    <property type="protein sequence ID" value="CAK8987359.1"/>
    <property type="molecule type" value="Genomic_DNA"/>
</dbReference>
<evidence type="ECO:0000313" key="1">
    <source>
        <dbReference type="EMBL" id="CAK8987324.1"/>
    </source>
</evidence>
<gene>
    <name evidence="1" type="ORF">SCF082_LOCUS926</name>
    <name evidence="2" type="ORF">SCF082_LOCUS938</name>
</gene>
<sequence length="412" mass="46898">MAHSHAVDSLLDSLGRGRIDVACATDIARAILGDGVQNESVQKLASLGAYGKSQSNSERDLHCWMNCLGLRLQPYRVWLDLKVNGIKEKRVAASMLLPHEVIHALATCDAGACFQSIFFGALGPADVSRFWEHCKRLDPWKDHEVLQNPHQDLSKLIAIQIHGDGAEFFRDDECFAYSWSSVFGAKGGLISDTFLNRFPLLYIHERHMQQPEVKRQVNKQVSELVAWSLKHAASGLAPTEGFYGEGFQRNTWRSEMAGKRLSNGFTAAYFCWKCDLKARHETQNFKNWYQCTKLCDLCFAEKPSKKGNPRMNYKDMSQNPAYKFAKMDHITYMRTQVVSEWSVVQGWTLHTCVFDTMHNLYLGSGRDYVACAVRVLVEKGCFDSYGVPRDSDDMFARITMEVHEDFKKHKLL</sequence>
<protein>
    <submittedName>
        <fullName evidence="2">Uncharacterized protein</fullName>
    </submittedName>
</protein>
<proteinExistence type="predicted"/>